<dbReference type="SUPFAM" id="SSF103473">
    <property type="entry name" value="MFS general substrate transporter"/>
    <property type="match status" value="1"/>
</dbReference>
<dbReference type="RefSeq" id="WP_379818478.1">
    <property type="nucleotide sequence ID" value="NZ_JBHUDH010000100.1"/>
</dbReference>
<evidence type="ECO:0000313" key="8">
    <source>
        <dbReference type="Proteomes" id="UP001597111"/>
    </source>
</evidence>
<accession>A0ABD6B941</accession>
<feature type="transmembrane region" description="Helical" evidence="5">
    <location>
        <begin position="254"/>
        <end position="275"/>
    </location>
</feature>
<feature type="transmembrane region" description="Helical" evidence="5">
    <location>
        <begin position="319"/>
        <end position="339"/>
    </location>
</feature>
<proteinExistence type="predicted"/>
<comment type="subcellular location">
    <subcellularLocation>
        <location evidence="1">Membrane</location>
        <topology evidence="1">Multi-pass membrane protein</topology>
    </subcellularLocation>
</comment>
<reference evidence="7 8" key="1">
    <citation type="journal article" date="2019" name="Int. J. Syst. Evol. Microbiol.">
        <title>The Global Catalogue of Microorganisms (GCM) 10K type strain sequencing project: providing services to taxonomists for standard genome sequencing and annotation.</title>
        <authorList>
            <consortium name="The Broad Institute Genomics Platform"/>
            <consortium name="The Broad Institute Genome Sequencing Center for Infectious Disease"/>
            <person name="Wu L."/>
            <person name="Ma J."/>
        </authorList>
    </citation>
    <scope>NUCLEOTIDE SEQUENCE [LARGE SCALE GENOMIC DNA]</scope>
    <source>
        <strain evidence="7 8">CGMCC 1.12285</strain>
    </source>
</reference>
<sequence>MNLPFATDTPTDDRWLRAWAVGYAAVGGASVLLPLYALSLDGGAFLVGLMASTAAFAGVPGAILWGRIAGKAGRRRPFVLFALIATAAVLLVSPRLRSPIALVAANAALWFAVTAASPVLNLIVVEGVEQSAWDGRIARLNALQGWGWLAGLVVGTVWTAAAPRLGYTAVSAQRTLLTGLGLLAVAATLLFVHFYPDATHVSEKRFLRRYRSLSRESWRGDRFLRGIPYGPSRMYWALRSLRSGRLSERFGRPLLGYFAGTALFSAGFAVFWGPMPAHLTDIGFGDGVVFLCFLANTLGSTVCYDPVGRLMERYAAMRLQAGALIARAVLFVGTAFLAVELLVGSALAAIGVTWAVVAVTTTGIVARLASERVRGEALGLVVAITGIGGGVGNAVGGAVAAPTNPLTTFGLAAVTVLVGGAVAAAAVVPARNAA</sequence>
<evidence type="ECO:0000259" key="6">
    <source>
        <dbReference type="PROSITE" id="PS50850"/>
    </source>
</evidence>
<dbReference type="Gene3D" id="1.20.1250.20">
    <property type="entry name" value="MFS general substrate transporter like domains"/>
    <property type="match status" value="1"/>
</dbReference>
<feature type="transmembrane region" description="Helical" evidence="5">
    <location>
        <begin position="406"/>
        <end position="428"/>
    </location>
</feature>
<feature type="transmembrane region" description="Helical" evidence="5">
    <location>
        <begin position="287"/>
        <end position="307"/>
    </location>
</feature>
<feature type="transmembrane region" description="Helical" evidence="5">
    <location>
        <begin position="175"/>
        <end position="195"/>
    </location>
</feature>
<dbReference type="InterPro" id="IPR024989">
    <property type="entry name" value="MFS_assoc_dom"/>
</dbReference>
<name>A0ABD6B941_9EURY</name>
<dbReference type="PANTHER" id="PTHR23518:SF2">
    <property type="entry name" value="MAJOR FACILITATOR SUPERFAMILY TRANSPORTER"/>
    <property type="match status" value="1"/>
</dbReference>
<dbReference type="AlphaFoldDB" id="A0ABD6B941"/>
<dbReference type="InterPro" id="IPR020846">
    <property type="entry name" value="MFS_dom"/>
</dbReference>
<feature type="transmembrane region" description="Helical" evidence="5">
    <location>
        <begin position="77"/>
        <end position="94"/>
    </location>
</feature>
<keyword evidence="2 5" id="KW-0812">Transmembrane</keyword>
<dbReference type="GO" id="GO:0016020">
    <property type="term" value="C:membrane"/>
    <property type="evidence" value="ECO:0007669"/>
    <property type="project" value="UniProtKB-SubCell"/>
</dbReference>
<feature type="transmembrane region" description="Helical" evidence="5">
    <location>
        <begin position="44"/>
        <end position="65"/>
    </location>
</feature>
<evidence type="ECO:0000256" key="3">
    <source>
        <dbReference type="ARBA" id="ARBA00022989"/>
    </source>
</evidence>
<comment type="caution">
    <text evidence="7">The sequence shown here is derived from an EMBL/GenBank/DDBJ whole genome shotgun (WGS) entry which is preliminary data.</text>
</comment>
<dbReference type="Pfam" id="PF12832">
    <property type="entry name" value="MFS_1_like"/>
    <property type="match status" value="1"/>
</dbReference>
<evidence type="ECO:0000256" key="2">
    <source>
        <dbReference type="ARBA" id="ARBA00022692"/>
    </source>
</evidence>
<evidence type="ECO:0000256" key="5">
    <source>
        <dbReference type="SAM" id="Phobius"/>
    </source>
</evidence>
<evidence type="ECO:0000256" key="4">
    <source>
        <dbReference type="ARBA" id="ARBA00023136"/>
    </source>
</evidence>
<dbReference type="PANTHER" id="PTHR23518">
    <property type="entry name" value="C-METHYLTRANSFERASE"/>
    <property type="match status" value="1"/>
</dbReference>
<feature type="transmembrane region" description="Helical" evidence="5">
    <location>
        <begin position="100"/>
        <end position="124"/>
    </location>
</feature>
<feature type="transmembrane region" description="Helical" evidence="5">
    <location>
        <begin position="345"/>
        <end position="366"/>
    </location>
</feature>
<dbReference type="EMBL" id="JBHUDH010000100">
    <property type="protein sequence ID" value="MFD1526475.1"/>
    <property type="molecule type" value="Genomic_DNA"/>
</dbReference>
<evidence type="ECO:0000256" key="1">
    <source>
        <dbReference type="ARBA" id="ARBA00004141"/>
    </source>
</evidence>
<protein>
    <submittedName>
        <fullName evidence="7">MFS transporter</fullName>
    </submittedName>
</protein>
<organism evidence="7 8">
    <name type="scientific">Halolamina salina</name>
    <dbReference type="NCBI Taxonomy" id="1220023"/>
    <lineage>
        <taxon>Archaea</taxon>
        <taxon>Methanobacteriati</taxon>
        <taxon>Methanobacteriota</taxon>
        <taxon>Stenosarchaea group</taxon>
        <taxon>Halobacteria</taxon>
        <taxon>Halobacteriales</taxon>
        <taxon>Haloferacaceae</taxon>
    </lineage>
</organism>
<gene>
    <name evidence="7" type="ORF">ACFR9S_09215</name>
</gene>
<feature type="transmembrane region" description="Helical" evidence="5">
    <location>
        <begin position="145"/>
        <end position="163"/>
    </location>
</feature>
<feature type="transmembrane region" description="Helical" evidence="5">
    <location>
        <begin position="20"/>
        <end position="38"/>
    </location>
</feature>
<keyword evidence="4 5" id="KW-0472">Membrane</keyword>
<keyword evidence="3 5" id="KW-1133">Transmembrane helix</keyword>
<feature type="domain" description="Major facilitator superfamily (MFS) profile" evidence="6">
    <location>
        <begin position="1"/>
        <end position="434"/>
    </location>
</feature>
<dbReference type="InterPro" id="IPR036259">
    <property type="entry name" value="MFS_trans_sf"/>
</dbReference>
<dbReference type="PROSITE" id="PS50850">
    <property type="entry name" value="MFS"/>
    <property type="match status" value="1"/>
</dbReference>
<evidence type="ECO:0000313" key="7">
    <source>
        <dbReference type="EMBL" id="MFD1526475.1"/>
    </source>
</evidence>
<dbReference type="Proteomes" id="UP001597111">
    <property type="component" value="Unassembled WGS sequence"/>
</dbReference>
<feature type="transmembrane region" description="Helical" evidence="5">
    <location>
        <begin position="378"/>
        <end position="400"/>
    </location>
</feature>
<keyword evidence="8" id="KW-1185">Reference proteome</keyword>